<dbReference type="Gene3D" id="3.40.50.10380">
    <property type="entry name" value="Malic enzyme, N-terminal domain"/>
    <property type="match status" value="1"/>
</dbReference>
<feature type="domain" description="Malic enzyme N-terminal" evidence="11">
    <location>
        <begin position="77"/>
        <end position="255"/>
    </location>
</feature>
<dbReference type="Pfam" id="PF00390">
    <property type="entry name" value="malic"/>
    <property type="match status" value="1"/>
</dbReference>
<feature type="compositionally biased region" description="Low complexity" evidence="9">
    <location>
        <begin position="10"/>
        <end position="20"/>
    </location>
</feature>
<dbReference type="PRINTS" id="PR00072">
    <property type="entry name" value="MALOXRDTASE"/>
</dbReference>
<feature type="region of interest" description="Disordered" evidence="9">
    <location>
        <begin position="1"/>
        <end position="25"/>
    </location>
</feature>
<dbReference type="CDD" id="cd05312">
    <property type="entry name" value="NAD_bind_1_malic_enz"/>
    <property type="match status" value="1"/>
</dbReference>
<feature type="binding site" evidence="6">
    <location>
        <position position="153"/>
    </location>
    <ligand>
        <name>(S)-malate</name>
        <dbReference type="ChEBI" id="CHEBI:15589"/>
    </ligand>
</feature>
<evidence type="ECO:0000256" key="8">
    <source>
        <dbReference type="RuleBase" id="RU003426"/>
    </source>
</evidence>
<evidence type="ECO:0000256" key="7">
    <source>
        <dbReference type="PIRSR" id="PIRSR000106-3"/>
    </source>
</evidence>
<proteinExistence type="inferred from homology"/>
<dbReference type="Proteomes" id="UP000224634">
    <property type="component" value="Unassembled WGS sequence"/>
</dbReference>
<accession>A0A2B7YRR7</accession>
<organism evidence="12 13">
    <name type="scientific">Polytolypa hystricis (strain UAMH7299)</name>
    <dbReference type="NCBI Taxonomy" id="1447883"/>
    <lineage>
        <taxon>Eukaryota</taxon>
        <taxon>Fungi</taxon>
        <taxon>Dikarya</taxon>
        <taxon>Ascomycota</taxon>
        <taxon>Pezizomycotina</taxon>
        <taxon>Eurotiomycetes</taxon>
        <taxon>Eurotiomycetidae</taxon>
        <taxon>Onygenales</taxon>
        <taxon>Onygenales incertae sedis</taxon>
        <taxon>Polytolypa</taxon>
    </lineage>
</organism>
<evidence type="ECO:0000256" key="1">
    <source>
        <dbReference type="ARBA" id="ARBA00001936"/>
    </source>
</evidence>
<dbReference type="InterPro" id="IPR037062">
    <property type="entry name" value="Malic_N_dom_sf"/>
</dbReference>
<feature type="binding site" evidence="6">
    <location>
        <position position="407"/>
    </location>
    <ligand>
        <name>(S)-malate</name>
        <dbReference type="ChEBI" id="CHEBI:15589"/>
    </ligand>
</feature>
<dbReference type="InterPro" id="IPR012302">
    <property type="entry name" value="Malic_NAD-bd"/>
</dbReference>
<dbReference type="Pfam" id="PF03949">
    <property type="entry name" value="Malic_M"/>
    <property type="match status" value="1"/>
</dbReference>
<gene>
    <name evidence="12" type="ORF">AJ80_02289</name>
</gene>
<keyword evidence="4 8" id="KW-0560">Oxidoreductase</keyword>
<dbReference type="SMART" id="SM01274">
    <property type="entry name" value="malic"/>
    <property type="match status" value="1"/>
</dbReference>
<evidence type="ECO:0000259" key="11">
    <source>
        <dbReference type="SMART" id="SM01274"/>
    </source>
</evidence>
<dbReference type="STRING" id="1447883.A0A2B7YRR7"/>
<dbReference type="GO" id="GO:0004471">
    <property type="term" value="F:malate dehydrogenase (decarboxylating) (NAD+) activity"/>
    <property type="evidence" value="ECO:0007669"/>
    <property type="project" value="TreeGrafter"/>
</dbReference>
<dbReference type="GO" id="GO:0006108">
    <property type="term" value="P:malate metabolic process"/>
    <property type="evidence" value="ECO:0007669"/>
    <property type="project" value="TreeGrafter"/>
</dbReference>
<dbReference type="SUPFAM" id="SSF53223">
    <property type="entry name" value="Aminoacid dehydrogenase-like, N-terminal domain"/>
    <property type="match status" value="1"/>
</dbReference>
<comment type="cofactor">
    <cofactor evidence="7">
        <name>Mg(2+)</name>
        <dbReference type="ChEBI" id="CHEBI:18420"/>
    </cofactor>
    <cofactor evidence="7">
        <name>Mn(2+)</name>
        <dbReference type="ChEBI" id="CHEBI:29035"/>
    </cofactor>
    <text evidence="7">Divalent metal cations. Prefers magnesium or manganese.</text>
</comment>
<dbReference type="InterPro" id="IPR036291">
    <property type="entry name" value="NAD(P)-bd_dom_sf"/>
</dbReference>
<feature type="binding site" evidence="6">
    <location>
        <position position="456"/>
    </location>
    <ligand>
        <name>(S)-malate</name>
        <dbReference type="ChEBI" id="CHEBI:15589"/>
    </ligand>
</feature>
<evidence type="ECO:0000256" key="4">
    <source>
        <dbReference type="ARBA" id="ARBA00023002"/>
    </source>
</evidence>
<dbReference type="InterPro" id="IPR001891">
    <property type="entry name" value="Malic_OxRdtase"/>
</dbReference>
<dbReference type="InterPro" id="IPR046346">
    <property type="entry name" value="Aminoacid_DH-like_N_sf"/>
</dbReference>
<evidence type="ECO:0000256" key="6">
    <source>
        <dbReference type="PIRSR" id="PIRSR000106-2"/>
    </source>
</evidence>
<evidence type="ECO:0000313" key="12">
    <source>
        <dbReference type="EMBL" id="PGH23683.1"/>
    </source>
</evidence>
<evidence type="ECO:0000256" key="9">
    <source>
        <dbReference type="SAM" id="MobiDB-lite"/>
    </source>
</evidence>
<comment type="caution">
    <text evidence="12">The sequence shown here is derived from an EMBL/GenBank/DDBJ whole genome shotgun (WGS) entry which is preliminary data.</text>
</comment>
<comment type="similarity">
    <text evidence="2 8">Belongs to the malic enzymes family.</text>
</comment>
<dbReference type="Gene3D" id="3.40.50.720">
    <property type="entry name" value="NAD(P)-binding Rossmann-like Domain"/>
    <property type="match status" value="1"/>
</dbReference>
<dbReference type="InterPro" id="IPR015884">
    <property type="entry name" value="Malic_enzyme_CS"/>
</dbReference>
<dbReference type="InterPro" id="IPR012301">
    <property type="entry name" value="Malic_N_dom"/>
</dbReference>
<dbReference type="PIRSF" id="PIRSF000106">
    <property type="entry name" value="ME"/>
    <property type="match status" value="1"/>
</dbReference>
<dbReference type="NCBIfam" id="NF010052">
    <property type="entry name" value="PRK13529.1"/>
    <property type="match status" value="1"/>
</dbReference>
<feature type="binding site" evidence="7">
    <location>
        <position position="243"/>
    </location>
    <ligand>
        <name>a divalent metal cation</name>
        <dbReference type="ChEBI" id="CHEBI:60240"/>
    </ligand>
</feature>
<feature type="active site" description="Proton acceptor" evidence="5">
    <location>
        <position position="171"/>
    </location>
</feature>
<feature type="region of interest" description="Disordered" evidence="9">
    <location>
        <begin position="583"/>
        <end position="607"/>
    </location>
</feature>
<dbReference type="PROSITE" id="PS00331">
    <property type="entry name" value="MALIC_ENZYMES"/>
    <property type="match status" value="1"/>
</dbReference>
<dbReference type="FunFam" id="3.40.50.720:FF:000182">
    <property type="entry name" value="NAD-dependent malic enzyme"/>
    <property type="match status" value="1"/>
</dbReference>
<dbReference type="GO" id="GO:0046872">
    <property type="term" value="F:metal ion binding"/>
    <property type="evidence" value="ECO:0007669"/>
    <property type="project" value="UniProtKB-KW"/>
</dbReference>
<name>A0A2B7YRR7_POLH7</name>
<evidence type="ECO:0000256" key="2">
    <source>
        <dbReference type="ARBA" id="ARBA00008785"/>
    </source>
</evidence>
<dbReference type="PANTHER" id="PTHR23406">
    <property type="entry name" value="MALIC ENZYME-RELATED"/>
    <property type="match status" value="1"/>
</dbReference>
<feature type="binding site" evidence="7">
    <location>
        <position position="264"/>
    </location>
    <ligand>
        <name>a divalent metal cation</name>
        <dbReference type="ChEBI" id="CHEBI:60240"/>
    </ligand>
</feature>
<evidence type="ECO:0000313" key="13">
    <source>
        <dbReference type="Proteomes" id="UP000224634"/>
    </source>
</evidence>
<dbReference type="PANTHER" id="PTHR23406:SF32">
    <property type="entry name" value="NADP-DEPENDENT MALIC ENZYME"/>
    <property type="match status" value="1"/>
</dbReference>
<evidence type="ECO:0000256" key="5">
    <source>
        <dbReference type="PIRSR" id="PIRSR000106-1"/>
    </source>
</evidence>
<dbReference type="GO" id="GO:0051287">
    <property type="term" value="F:NAD binding"/>
    <property type="evidence" value="ECO:0007669"/>
    <property type="project" value="InterPro"/>
</dbReference>
<dbReference type="OrthoDB" id="5365701at2759"/>
<keyword evidence="3 7" id="KW-0479">Metal-binding</keyword>
<feature type="active site" description="Proton donor" evidence="5">
    <location>
        <position position="100"/>
    </location>
</feature>
<sequence>MTQQRNGVHSSSPSSAPVPAEGHYDTANPGYIRKYLRTYGLTPPRVDSYETQKTRCLRQLALKTTAIDKFLYLSTIRKNNVHLFYRLVVDHLKELTPLIYTPVVGEACQRWSEIYQQPEGMYLSYEDRGNLAAVIQNWPQPNVEITVVTDGSRILGLGDLGINGMGIPIGKLALYTACAGIRPEATLPLTLDLGTSNKTLREDPLYMGSRRPKVTPEEELEFMDELMTALTDKWPGIVIQFEDFKNPFPALERYRYKYTCFNDDIQGTGAVILAGVINAVKRSGVPVREHRAVFLGAGSAGVGVAKQIVDFFIRQGMTEDEARSCFYLVDTKGLVTSDRGDKLAPHKVYFSRTDNNGQQFKTLMEVIDHVRPTMLMGLSTLGGVFTPEILQKVASWNAHPIIFPLSNPSANSECNFEDAINNTDGRALFASGSPFQPYSFKNSAGETNTYYPGQGNNMYVFPGIGLGTILSKAIEVTDTMIYASADALSKALTAEERERGLLYPDITRIRDVSVVVARGVIREAQKAKVDREAGIRDISDADLDAWIRTKMYTPHAEVASLEREVGILLSSLSSIGRSNGYTNGYAMNGDSPHQEESPTNGVNGSKL</sequence>
<evidence type="ECO:0000256" key="3">
    <source>
        <dbReference type="ARBA" id="ARBA00022723"/>
    </source>
</evidence>
<feature type="domain" description="Malic enzyme NAD-binding" evidence="10">
    <location>
        <begin position="265"/>
        <end position="525"/>
    </location>
</feature>
<dbReference type="SUPFAM" id="SSF51735">
    <property type="entry name" value="NAD(P)-binding Rossmann-fold domains"/>
    <property type="match status" value="1"/>
</dbReference>
<feature type="compositionally biased region" description="Polar residues" evidence="9">
    <location>
        <begin position="597"/>
        <end position="607"/>
    </location>
</feature>
<dbReference type="EMBL" id="PDNA01000021">
    <property type="protein sequence ID" value="PGH23683.1"/>
    <property type="molecule type" value="Genomic_DNA"/>
</dbReference>
<reference evidence="12 13" key="1">
    <citation type="submission" date="2017-10" db="EMBL/GenBank/DDBJ databases">
        <title>Comparative genomics in systemic dimorphic fungi from Ajellomycetaceae.</title>
        <authorList>
            <person name="Munoz J.F."/>
            <person name="Mcewen J.G."/>
            <person name="Clay O.K."/>
            <person name="Cuomo C.A."/>
        </authorList>
    </citation>
    <scope>NUCLEOTIDE SEQUENCE [LARGE SCALE GENOMIC DNA]</scope>
    <source>
        <strain evidence="12 13">UAMH7299</strain>
    </source>
</reference>
<dbReference type="SMART" id="SM00919">
    <property type="entry name" value="Malic_M"/>
    <property type="match status" value="1"/>
</dbReference>
<dbReference type="AlphaFoldDB" id="A0A2B7YRR7"/>
<comment type="cofactor">
    <cofactor evidence="1">
        <name>Mn(2+)</name>
        <dbReference type="ChEBI" id="CHEBI:29035"/>
    </cofactor>
</comment>
<protein>
    <recommendedName>
        <fullName evidence="8">Malic enzyme</fullName>
    </recommendedName>
</protein>
<keyword evidence="13" id="KW-1185">Reference proteome</keyword>
<dbReference type="GO" id="GO:0005739">
    <property type="term" value="C:mitochondrion"/>
    <property type="evidence" value="ECO:0007669"/>
    <property type="project" value="TreeGrafter"/>
</dbReference>
<feature type="binding site" evidence="7">
    <location>
        <position position="242"/>
    </location>
    <ligand>
        <name>a divalent metal cation</name>
        <dbReference type="ChEBI" id="CHEBI:60240"/>
    </ligand>
</feature>
<evidence type="ECO:0000259" key="10">
    <source>
        <dbReference type="SMART" id="SM00919"/>
    </source>
</evidence>
<dbReference type="FunFam" id="3.40.50.10380:FF:000007">
    <property type="entry name" value="Malic enzyme"/>
    <property type="match status" value="1"/>
</dbReference>